<evidence type="ECO:0000256" key="4">
    <source>
        <dbReference type="ARBA" id="ARBA00023136"/>
    </source>
</evidence>
<feature type="transmembrane region" description="Helical" evidence="7">
    <location>
        <begin position="172"/>
        <end position="190"/>
    </location>
</feature>
<dbReference type="InterPro" id="IPR042321">
    <property type="entry name" value="Ima1"/>
</dbReference>
<evidence type="ECO:0000313" key="10">
    <source>
        <dbReference type="Proteomes" id="UP001437256"/>
    </source>
</evidence>
<protein>
    <recommendedName>
        <fullName evidence="8">Ima1 N-terminal domain-containing protein</fullName>
    </recommendedName>
</protein>
<dbReference type="Proteomes" id="UP001437256">
    <property type="component" value="Unassembled WGS sequence"/>
</dbReference>
<dbReference type="EMBL" id="JBBXMP010000002">
    <property type="protein sequence ID" value="KAL0071813.1"/>
    <property type="molecule type" value="Genomic_DNA"/>
</dbReference>
<feature type="transmembrane region" description="Helical" evidence="7">
    <location>
        <begin position="215"/>
        <end position="235"/>
    </location>
</feature>
<accession>A0ABR3AE03</accession>
<gene>
    <name evidence="9" type="ORF">AAF712_000735</name>
</gene>
<evidence type="ECO:0000256" key="2">
    <source>
        <dbReference type="ARBA" id="ARBA00022692"/>
    </source>
</evidence>
<dbReference type="PANTHER" id="PTHR28538">
    <property type="entry name" value="INTEGRAL INNER NUCLEAR MEMBRANE PROTEIN IMA1"/>
    <property type="match status" value="1"/>
</dbReference>
<keyword evidence="10" id="KW-1185">Reference proteome</keyword>
<proteinExistence type="predicted"/>
<feature type="compositionally biased region" description="Polar residues" evidence="6">
    <location>
        <begin position="310"/>
        <end position="323"/>
    </location>
</feature>
<evidence type="ECO:0000259" key="8">
    <source>
        <dbReference type="Pfam" id="PF09779"/>
    </source>
</evidence>
<feature type="region of interest" description="Disordered" evidence="6">
    <location>
        <begin position="296"/>
        <end position="323"/>
    </location>
</feature>
<evidence type="ECO:0000256" key="7">
    <source>
        <dbReference type="SAM" id="Phobius"/>
    </source>
</evidence>
<evidence type="ECO:0000256" key="6">
    <source>
        <dbReference type="SAM" id="MobiDB-lite"/>
    </source>
</evidence>
<keyword evidence="2 7" id="KW-0812">Transmembrane</keyword>
<evidence type="ECO:0000256" key="1">
    <source>
        <dbReference type="ARBA" id="ARBA00004473"/>
    </source>
</evidence>
<feature type="transmembrane region" description="Helical" evidence="7">
    <location>
        <begin position="144"/>
        <end position="166"/>
    </location>
</feature>
<keyword evidence="4 7" id="KW-0472">Membrane</keyword>
<feature type="region of interest" description="Disordered" evidence="6">
    <location>
        <begin position="346"/>
        <end position="392"/>
    </location>
</feature>
<dbReference type="Pfam" id="PF09779">
    <property type="entry name" value="Ima1_N"/>
    <property type="match status" value="1"/>
</dbReference>
<dbReference type="PANTHER" id="PTHR28538:SF1">
    <property type="entry name" value="INTEGRAL INNER NUCLEAR MEMBRANE PROTEIN IMA1"/>
    <property type="match status" value="1"/>
</dbReference>
<feature type="transmembrane region" description="Helical" evidence="7">
    <location>
        <begin position="255"/>
        <end position="277"/>
    </location>
</feature>
<dbReference type="InterPro" id="IPR018617">
    <property type="entry name" value="Ima1_N"/>
</dbReference>
<keyword evidence="5" id="KW-0539">Nucleus</keyword>
<keyword evidence="3 7" id="KW-1133">Transmembrane helix</keyword>
<feature type="region of interest" description="Disordered" evidence="6">
    <location>
        <begin position="1"/>
        <end position="24"/>
    </location>
</feature>
<evidence type="ECO:0000256" key="5">
    <source>
        <dbReference type="ARBA" id="ARBA00023242"/>
    </source>
</evidence>
<reference evidence="9 10" key="1">
    <citation type="submission" date="2024-05" db="EMBL/GenBank/DDBJ databases">
        <title>A draft genome resource for the thread blight pathogen Marasmius tenuissimus strain MS-2.</title>
        <authorList>
            <person name="Yulfo-Soto G.E."/>
            <person name="Baruah I.K."/>
            <person name="Amoako-Attah I."/>
            <person name="Bukari Y."/>
            <person name="Meinhardt L.W."/>
            <person name="Bailey B.A."/>
            <person name="Cohen S.P."/>
        </authorList>
    </citation>
    <scope>NUCLEOTIDE SEQUENCE [LARGE SCALE GENOMIC DNA]</scope>
    <source>
        <strain evidence="9 10">MS-2</strain>
    </source>
</reference>
<organism evidence="9 10">
    <name type="scientific">Marasmius tenuissimus</name>
    <dbReference type="NCBI Taxonomy" id="585030"/>
    <lineage>
        <taxon>Eukaryota</taxon>
        <taxon>Fungi</taxon>
        <taxon>Dikarya</taxon>
        <taxon>Basidiomycota</taxon>
        <taxon>Agaricomycotina</taxon>
        <taxon>Agaricomycetes</taxon>
        <taxon>Agaricomycetidae</taxon>
        <taxon>Agaricales</taxon>
        <taxon>Marasmiineae</taxon>
        <taxon>Marasmiaceae</taxon>
        <taxon>Marasmius</taxon>
    </lineage>
</organism>
<evidence type="ECO:0000313" key="9">
    <source>
        <dbReference type="EMBL" id="KAL0071813.1"/>
    </source>
</evidence>
<name>A0ABR3AE03_9AGAR</name>
<comment type="caution">
    <text evidence="9">The sequence shown here is derived from an EMBL/GenBank/DDBJ whole genome shotgun (WGS) entry which is preliminary data.</text>
</comment>
<feature type="transmembrane region" description="Helical" evidence="7">
    <location>
        <begin position="449"/>
        <end position="468"/>
    </location>
</feature>
<evidence type="ECO:0000256" key="3">
    <source>
        <dbReference type="ARBA" id="ARBA00022989"/>
    </source>
</evidence>
<sequence length="513" mass="57758">MHDEALNSRSFSKRASPSKNSLPTIFGKGNPSAFCRNCQTNQMLILNLLSNYLPAQTDSSYERRLEELPAYKESLHSRYPPVCEDCLPIVEEEIQKKNIMARSQALGGWLKETKGKDRQRRVSGPTVERNKVIKEMVAWRIRGFLWALGLALSVIGNSFGALGYSFPWPLRILVPVSPFLVVLSLIWTAWDPTYSSFRKAQIQGRDVRLRGKKEYIVLQMLAWSVRLVTSSLLAIQRRSPDLDYLHLSRPLSSRSRLYFGLSLLMELIILIRSLTVLRIQTPPSIRLIDTDSHKLGFSRSATPNPDPSSHGRSSTPAPSKITSASEPDLFASLSLSSKPVLKSHVFGLPSMGSPTNPSPQKEDDQMDWTPTDENSSQRRKQQPSSEGDEPGFWLHPQRFFAPEQPTGLETLFEKTKLSDDVTMSDSTNAGGRRGKRALSVWEDHLFRWWWLYVGAVVAILGVGLYVWIGKGHQTNMPLSVPSDDHQSDPLNAGVFRHIVHSESQHGSHEHVEQ</sequence>
<comment type="subcellular location">
    <subcellularLocation>
        <location evidence="1">Nucleus inner membrane</location>
        <topology evidence="1">Multi-pass membrane protein</topology>
    </subcellularLocation>
</comment>
<feature type="domain" description="Ima1 N-terminal" evidence="8">
    <location>
        <begin position="1"/>
        <end position="90"/>
    </location>
</feature>
<feature type="compositionally biased region" description="Polar residues" evidence="6">
    <location>
        <begin position="7"/>
        <end position="23"/>
    </location>
</feature>